<dbReference type="Pfam" id="PF00072">
    <property type="entry name" value="Response_reg"/>
    <property type="match status" value="1"/>
</dbReference>
<keyword evidence="6 14" id="KW-0812">Transmembrane</keyword>
<dbReference type="CDD" id="cd00130">
    <property type="entry name" value="PAS"/>
    <property type="match status" value="1"/>
</dbReference>
<dbReference type="Gene3D" id="3.30.565.10">
    <property type="entry name" value="Histidine kinase-like ATPase, C-terminal domain"/>
    <property type="match status" value="1"/>
</dbReference>
<dbReference type="SMART" id="SM00091">
    <property type="entry name" value="PAS"/>
    <property type="match status" value="3"/>
</dbReference>
<evidence type="ECO:0000256" key="13">
    <source>
        <dbReference type="PROSITE-ProRule" id="PRU00169"/>
    </source>
</evidence>
<dbReference type="NCBIfam" id="TIGR00229">
    <property type="entry name" value="sensory_box"/>
    <property type="match status" value="2"/>
</dbReference>
<dbReference type="PROSITE" id="PS50109">
    <property type="entry name" value="HIS_KIN"/>
    <property type="match status" value="1"/>
</dbReference>
<dbReference type="Gene3D" id="1.20.120.620">
    <property type="entry name" value="Backbone structure of the membrane domain of e. Coli histidine kinase receptor kdpd"/>
    <property type="match status" value="1"/>
</dbReference>
<keyword evidence="4 13" id="KW-0597">Phosphoprotein</keyword>
<keyword evidence="11" id="KW-0902">Two-component regulatory system</keyword>
<protein>
    <recommendedName>
        <fullName evidence="3">histidine kinase</fullName>
        <ecNumber evidence="3">2.7.13.3</ecNumber>
    </recommendedName>
</protein>
<dbReference type="Pfam" id="PF02518">
    <property type="entry name" value="HATPase_c"/>
    <property type="match status" value="1"/>
</dbReference>
<gene>
    <name evidence="18" type="ORF">O0S08_43985</name>
</gene>
<feature type="domain" description="Histidine kinase" evidence="15">
    <location>
        <begin position="528"/>
        <end position="745"/>
    </location>
</feature>
<dbReference type="InterPro" id="IPR013655">
    <property type="entry name" value="PAS_fold_3"/>
</dbReference>
<sequence length="890" mass="96780">MARRIDHARYSKARRYLVAVGVTAFAAGSRLLLAYTEPQPPILVLFTGAAGVSAWFGGLGPALLTIAISAALDFWFFDPHLAIAVHRWTDLLDLGIFALVAFAVAWLCESLHAARRLVEDRARELSLVSANERAWKDRYEAAVRASGHILYDFDRAGGQAMFSGACRPLLGYDAEELGGIDWSVLVHPDDLPRYRLARSSGDGLEVEYRVRHRGGRWITLHDVGQKIHDPDGRVVRVVGFLKDVTAQRQAEALVRASEERLRLAVEATGLGVTATVFGPDGEVRFEWTREARRAFGVPDDVELTVAELLARVHPADVAAVRAAVRASLDPAGDGSDNLEFRIVRPEGAVRWLGCQGRTVFDTAVDPPRPLRNIGIVRDVTERKATAEQLAESFALIDALVFKAPIGMAFIDRGFRYVRVNEKLAEFNGVPAAEHIGRTVAQIVPDLWPQLEPLLRDGLGGGPERVNIEIEGQTSAQPGRRHWMLSQYPIRAGDKLLGVGITVIETTAQKRIEASLREADHRKDTFIAMLAHELRNPLAPIRNALALLGVARDAPERAGSLAVIGRQVEQMAHLLDDLLDVSRITRGRLTLRRESITLDSVMTRAAETASPWIAARRHSFVVDIPPAPIVLDADPVRLAQVFSNLFTNAAKYTEPGGAIRVSAAVHGARVQVRVADTGVGIAAEHLPRLFEMFSQVGPTETRSEGGLGIGLALARGLVEMHGGEITARSPGLGRGSEFVVDLPLAAAASRRPRAPSGPALVDPPTGRRILVADDNVDNADTLAMLLEALGNDVHTVYDGDAAVSACAEFRPDVVFLDIGMPKRDGYEVCRWIRQQPWGAAPVIIAQTGWGQDEDRRRARAAGFDHHLTKPADPDRLLALLARTAAARSSAA</sequence>
<dbReference type="Proteomes" id="UP001164459">
    <property type="component" value="Chromosome"/>
</dbReference>
<dbReference type="InterPro" id="IPR003661">
    <property type="entry name" value="HisK_dim/P_dom"/>
</dbReference>
<dbReference type="PANTHER" id="PTHR43047:SF72">
    <property type="entry name" value="OSMOSENSING HISTIDINE PROTEIN KINASE SLN1"/>
    <property type="match status" value="1"/>
</dbReference>
<feature type="domain" description="Response regulatory" evidence="16">
    <location>
        <begin position="767"/>
        <end position="883"/>
    </location>
</feature>
<evidence type="ECO:0000256" key="5">
    <source>
        <dbReference type="ARBA" id="ARBA00022679"/>
    </source>
</evidence>
<dbReference type="InterPro" id="IPR001789">
    <property type="entry name" value="Sig_transdc_resp-reg_receiver"/>
</dbReference>
<keyword evidence="19" id="KW-1185">Reference proteome</keyword>
<dbReference type="Gene3D" id="2.10.70.100">
    <property type="match status" value="1"/>
</dbReference>
<dbReference type="SUPFAM" id="SSF52172">
    <property type="entry name" value="CheY-like"/>
    <property type="match status" value="1"/>
</dbReference>
<evidence type="ECO:0000313" key="18">
    <source>
        <dbReference type="EMBL" id="WAS93174.1"/>
    </source>
</evidence>
<feature type="transmembrane region" description="Helical" evidence="14">
    <location>
        <begin position="55"/>
        <end position="76"/>
    </location>
</feature>
<evidence type="ECO:0000256" key="14">
    <source>
        <dbReference type="SAM" id="Phobius"/>
    </source>
</evidence>
<dbReference type="InterPro" id="IPR000014">
    <property type="entry name" value="PAS"/>
</dbReference>
<organism evidence="18 19">
    <name type="scientific">Nannocystis punicea</name>
    <dbReference type="NCBI Taxonomy" id="2995304"/>
    <lineage>
        <taxon>Bacteria</taxon>
        <taxon>Pseudomonadati</taxon>
        <taxon>Myxococcota</taxon>
        <taxon>Polyangia</taxon>
        <taxon>Nannocystales</taxon>
        <taxon>Nannocystaceae</taxon>
        <taxon>Nannocystis</taxon>
    </lineage>
</organism>
<evidence type="ECO:0000259" key="17">
    <source>
        <dbReference type="PROSITE" id="PS50113"/>
    </source>
</evidence>
<dbReference type="InterPro" id="IPR038318">
    <property type="entry name" value="KdpD_sf"/>
</dbReference>
<keyword evidence="8" id="KW-0418">Kinase</keyword>
<dbReference type="PRINTS" id="PR00344">
    <property type="entry name" value="BCTRLSENSOR"/>
</dbReference>
<dbReference type="InterPro" id="IPR004358">
    <property type="entry name" value="Sig_transdc_His_kin-like_C"/>
</dbReference>
<keyword evidence="9" id="KW-0067">ATP-binding</keyword>
<evidence type="ECO:0000256" key="12">
    <source>
        <dbReference type="ARBA" id="ARBA00023136"/>
    </source>
</evidence>
<evidence type="ECO:0000256" key="3">
    <source>
        <dbReference type="ARBA" id="ARBA00012438"/>
    </source>
</evidence>
<dbReference type="InterPro" id="IPR013656">
    <property type="entry name" value="PAS_4"/>
</dbReference>
<dbReference type="Pfam" id="PF08447">
    <property type="entry name" value="PAS_3"/>
    <property type="match status" value="2"/>
</dbReference>
<evidence type="ECO:0000256" key="2">
    <source>
        <dbReference type="ARBA" id="ARBA00004141"/>
    </source>
</evidence>
<dbReference type="EMBL" id="CP114040">
    <property type="protein sequence ID" value="WAS93174.1"/>
    <property type="molecule type" value="Genomic_DNA"/>
</dbReference>
<dbReference type="CDD" id="cd00082">
    <property type="entry name" value="HisKA"/>
    <property type="match status" value="1"/>
</dbReference>
<dbReference type="Pfam" id="PF00512">
    <property type="entry name" value="HisKA"/>
    <property type="match status" value="1"/>
</dbReference>
<evidence type="ECO:0000256" key="10">
    <source>
        <dbReference type="ARBA" id="ARBA00022989"/>
    </source>
</evidence>
<dbReference type="Gene3D" id="3.30.450.20">
    <property type="entry name" value="PAS domain"/>
    <property type="match status" value="3"/>
</dbReference>
<dbReference type="InterPro" id="IPR005467">
    <property type="entry name" value="His_kinase_dom"/>
</dbReference>
<evidence type="ECO:0000256" key="11">
    <source>
        <dbReference type="ARBA" id="ARBA00023012"/>
    </source>
</evidence>
<dbReference type="Gene3D" id="1.10.287.130">
    <property type="match status" value="1"/>
</dbReference>
<dbReference type="SMART" id="SM00387">
    <property type="entry name" value="HATPase_c"/>
    <property type="match status" value="1"/>
</dbReference>
<dbReference type="SMART" id="SM00388">
    <property type="entry name" value="HisKA"/>
    <property type="match status" value="1"/>
</dbReference>
<dbReference type="Gene3D" id="3.40.50.2300">
    <property type="match status" value="1"/>
</dbReference>
<keyword evidence="10 14" id="KW-1133">Transmembrane helix</keyword>
<accession>A0ABY7H2C3</accession>
<dbReference type="InterPro" id="IPR036097">
    <property type="entry name" value="HisK_dim/P_sf"/>
</dbReference>
<dbReference type="SUPFAM" id="SSF55874">
    <property type="entry name" value="ATPase domain of HSP90 chaperone/DNA topoisomerase II/histidine kinase"/>
    <property type="match status" value="1"/>
</dbReference>
<proteinExistence type="predicted"/>
<dbReference type="PROSITE" id="PS50113">
    <property type="entry name" value="PAC"/>
    <property type="match status" value="2"/>
</dbReference>
<evidence type="ECO:0000256" key="9">
    <source>
        <dbReference type="ARBA" id="ARBA00022840"/>
    </source>
</evidence>
<reference evidence="18" key="1">
    <citation type="submission" date="2022-11" db="EMBL/GenBank/DDBJ databases">
        <title>Minimal conservation of predation-associated metabolite biosynthetic gene clusters underscores biosynthetic potential of Myxococcota including descriptions for ten novel species: Archangium lansinium sp. nov., Myxococcus landrumus sp. nov., Nannocystis bai.</title>
        <authorList>
            <person name="Ahearne A."/>
            <person name="Stevens C."/>
            <person name="Dowd S."/>
        </authorList>
    </citation>
    <scope>NUCLEOTIDE SEQUENCE</scope>
    <source>
        <strain evidence="18">Fl3</strain>
    </source>
</reference>
<dbReference type="Pfam" id="PF08448">
    <property type="entry name" value="PAS_4"/>
    <property type="match status" value="1"/>
</dbReference>
<evidence type="ECO:0000259" key="15">
    <source>
        <dbReference type="PROSITE" id="PS50109"/>
    </source>
</evidence>
<dbReference type="InterPro" id="IPR011006">
    <property type="entry name" value="CheY-like_superfamily"/>
</dbReference>
<dbReference type="SMART" id="SM00448">
    <property type="entry name" value="REC"/>
    <property type="match status" value="1"/>
</dbReference>
<name>A0ABY7H2C3_9BACT</name>
<dbReference type="CDD" id="cd17580">
    <property type="entry name" value="REC_2_DhkD-like"/>
    <property type="match status" value="1"/>
</dbReference>
<dbReference type="InterPro" id="IPR036890">
    <property type="entry name" value="HATPase_C_sf"/>
</dbReference>
<dbReference type="SMART" id="SM00086">
    <property type="entry name" value="PAC"/>
    <property type="match status" value="2"/>
</dbReference>
<feature type="transmembrane region" description="Helical" evidence="14">
    <location>
        <begin position="88"/>
        <end position="107"/>
    </location>
</feature>
<feature type="domain" description="PAC" evidence="17">
    <location>
        <begin position="336"/>
        <end position="391"/>
    </location>
</feature>
<dbReference type="PROSITE" id="PS50110">
    <property type="entry name" value="RESPONSE_REGULATORY"/>
    <property type="match status" value="1"/>
</dbReference>
<evidence type="ECO:0000256" key="4">
    <source>
        <dbReference type="ARBA" id="ARBA00022553"/>
    </source>
</evidence>
<keyword evidence="7" id="KW-0547">Nucleotide-binding</keyword>
<dbReference type="InterPro" id="IPR025201">
    <property type="entry name" value="KdpD_TM"/>
</dbReference>
<comment type="catalytic activity">
    <reaction evidence="1">
        <text>ATP + protein L-histidine = ADP + protein N-phospho-L-histidine.</text>
        <dbReference type="EC" id="2.7.13.3"/>
    </reaction>
</comment>
<evidence type="ECO:0000256" key="1">
    <source>
        <dbReference type="ARBA" id="ARBA00000085"/>
    </source>
</evidence>
<evidence type="ECO:0000256" key="7">
    <source>
        <dbReference type="ARBA" id="ARBA00022741"/>
    </source>
</evidence>
<evidence type="ECO:0000256" key="6">
    <source>
        <dbReference type="ARBA" id="ARBA00022692"/>
    </source>
</evidence>
<dbReference type="SUPFAM" id="SSF55785">
    <property type="entry name" value="PYP-like sensor domain (PAS domain)"/>
    <property type="match status" value="3"/>
</dbReference>
<dbReference type="RefSeq" id="WP_269035500.1">
    <property type="nucleotide sequence ID" value="NZ_CP114040.1"/>
</dbReference>
<evidence type="ECO:0000313" key="19">
    <source>
        <dbReference type="Proteomes" id="UP001164459"/>
    </source>
</evidence>
<feature type="domain" description="PAC" evidence="17">
    <location>
        <begin position="204"/>
        <end position="256"/>
    </location>
</feature>
<dbReference type="InterPro" id="IPR001610">
    <property type="entry name" value="PAC"/>
</dbReference>
<evidence type="ECO:0000256" key="8">
    <source>
        <dbReference type="ARBA" id="ARBA00022777"/>
    </source>
</evidence>
<keyword evidence="5" id="KW-0808">Transferase</keyword>
<dbReference type="EC" id="2.7.13.3" evidence="3"/>
<dbReference type="PANTHER" id="PTHR43047">
    <property type="entry name" value="TWO-COMPONENT HISTIDINE PROTEIN KINASE"/>
    <property type="match status" value="1"/>
</dbReference>
<dbReference type="SUPFAM" id="SSF47384">
    <property type="entry name" value="Homodimeric domain of signal transducing histidine kinase"/>
    <property type="match status" value="1"/>
</dbReference>
<dbReference type="InterPro" id="IPR000700">
    <property type="entry name" value="PAS-assoc_C"/>
</dbReference>
<dbReference type="Pfam" id="PF13493">
    <property type="entry name" value="DUF4118"/>
    <property type="match status" value="1"/>
</dbReference>
<evidence type="ECO:0000259" key="16">
    <source>
        <dbReference type="PROSITE" id="PS50110"/>
    </source>
</evidence>
<dbReference type="InterPro" id="IPR035965">
    <property type="entry name" value="PAS-like_dom_sf"/>
</dbReference>
<feature type="transmembrane region" description="Helical" evidence="14">
    <location>
        <begin position="16"/>
        <end position="35"/>
    </location>
</feature>
<comment type="subcellular location">
    <subcellularLocation>
        <location evidence="2">Membrane</location>
        <topology evidence="2">Multi-pass membrane protein</topology>
    </subcellularLocation>
</comment>
<feature type="modified residue" description="4-aspartylphosphate" evidence="13">
    <location>
        <position position="816"/>
    </location>
</feature>
<keyword evidence="12 14" id="KW-0472">Membrane</keyword>
<dbReference type="InterPro" id="IPR003594">
    <property type="entry name" value="HATPase_dom"/>
</dbReference>